<feature type="compositionally biased region" description="Acidic residues" evidence="1">
    <location>
        <begin position="1149"/>
        <end position="1168"/>
    </location>
</feature>
<feature type="compositionally biased region" description="Polar residues" evidence="1">
    <location>
        <begin position="1139"/>
        <end position="1148"/>
    </location>
</feature>
<accession>A0A9P7J8Y8</accession>
<gene>
    <name evidence="2" type="ORF">BJ212DRAFT_1302776</name>
</gene>
<proteinExistence type="predicted"/>
<protein>
    <submittedName>
        <fullName evidence="2">Uncharacterized protein</fullName>
    </submittedName>
</protein>
<comment type="caution">
    <text evidence="2">The sequence shown here is derived from an EMBL/GenBank/DDBJ whole genome shotgun (WGS) entry which is preliminary data.</text>
</comment>
<keyword evidence="3" id="KW-1185">Reference proteome</keyword>
<feature type="compositionally biased region" description="Low complexity" evidence="1">
    <location>
        <begin position="1016"/>
        <end position="1030"/>
    </location>
</feature>
<feature type="compositionally biased region" description="Low complexity" evidence="1">
    <location>
        <begin position="1069"/>
        <end position="1090"/>
    </location>
</feature>
<dbReference type="EMBL" id="JABBWG010000036">
    <property type="protein sequence ID" value="KAG1808871.1"/>
    <property type="molecule type" value="Genomic_DNA"/>
</dbReference>
<sequence length="1218" mass="136508">MMEEELQGQAKWGVLESSILQEWGVLSSTIYWTGCGVEPEGARFARSSLAWKVAREDHMAVVVNGAGYIGSTMEETVQGFSYIYGYVSPKAPKHKMVRSADRPCSEGGHYMNYIANIVRGCADEQRRTVDDTLDLVTCSATNTLPYLVTQSTKWMPAKKARGGGGKKAKEDEASVLHMNDRPIEATIPKTDLAKETQKLDNQVAKCKVGIAWVDLLAIAGRLKFGVYNDRPENETETKRLVECFEKYGIVSMKEISAIPLIMKTLRLKDAKKLTKTFDEPEEIVELEMNDLDPIVVASGQHRLAALRRYNQSLMDEYSVHEKKREKIRALKNVTQEHISSYNECHDEMCRLKGLLHGNVKWGVIIYDEDKLLEKGTTLANHLSRNNALHEYKETEEEVLITVFKKVKAVFDKAPSDKRNELAIAHLLEIRTQQEKNARLHKVLHQDHMCTFLATRLLQLGPHFRHRREYMVNWLAKNIDVCMGMRATVFKHLSSKAPFPSSAEVSGLLDKVDAHDAPAMARVAQLRTSLEAPVKSKDEQDLSIWSTVMDTLDKHASFAFNDMKDHIGEMTPAYVRRLSSYRQSVVKSLKDAWGLTENEDFEGNEILAHLDRVVAQVLLYLTPEQGKTHAPEPLLCGFLMNNAWDSFVRIKDGLQENSPGFSNEGNGSECSAKVSNIIWEHRRTLMVRLTNYMISSKQHLTPRAKDKKELMIAYDALPDEEVIASETLTKILQTRRMKANKSRDFSSEPPLDWLQPTLKNTARDIDPCMKAIAVERLPIHWGTSSLVRGHADSWREEVTDDRLMRRTNLHASMAVVGREPPAAILEGIKEVVIKEQRQQQERLVMENNDREAIQKLVAYVANMPCAISVSPQSILSADVVTPLQELITGLEVNAARNRMRRLNSDKAMLVDLNELDFDLGIQVPDGYVDKSTIGYLATTKTHKPEDEQQSPPKKRAKKAKSRNVEEKDTPVPQPANEQPAKKDTSKQAKDRTVEQEDTPHPTQPSSQPCSKSAAVEATPATTPQARAASQPVKPKPKPRPIPKKIHRQPSPTTSDNDIEIVDIDTEAKAADNSADATNAAPPASSTPCADAEQSDVESTVHSSQEHRNSDDEVIPSTDLGHDRSHATPQRSASPYHGFPTTDTSSFNPNSEDDGVGINEDDEDQDIMTDVDERRDDVLVPTQLLTPVSQPPTLNGTQFQRILHQWTGQDEEEEGKGRSS</sequence>
<evidence type="ECO:0000313" key="2">
    <source>
        <dbReference type="EMBL" id="KAG1808871.1"/>
    </source>
</evidence>
<reference evidence="2" key="1">
    <citation type="journal article" date="2020" name="New Phytol.">
        <title>Comparative genomics reveals dynamic genome evolution in host specialist ectomycorrhizal fungi.</title>
        <authorList>
            <person name="Lofgren L.A."/>
            <person name="Nguyen N.H."/>
            <person name="Vilgalys R."/>
            <person name="Ruytinx J."/>
            <person name="Liao H.L."/>
            <person name="Branco S."/>
            <person name="Kuo A."/>
            <person name="LaButti K."/>
            <person name="Lipzen A."/>
            <person name="Andreopoulos W."/>
            <person name="Pangilinan J."/>
            <person name="Riley R."/>
            <person name="Hundley H."/>
            <person name="Na H."/>
            <person name="Barry K."/>
            <person name="Grigoriev I.V."/>
            <person name="Stajich J.E."/>
            <person name="Kennedy P.G."/>
        </authorList>
    </citation>
    <scope>NUCLEOTIDE SEQUENCE</scope>
    <source>
        <strain evidence="2">MN1</strain>
    </source>
</reference>
<dbReference type="OrthoDB" id="2683566at2759"/>
<evidence type="ECO:0000256" key="1">
    <source>
        <dbReference type="SAM" id="MobiDB-lite"/>
    </source>
</evidence>
<dbReference type="AlphaFoldDB" id="A0A9P7J8Y8"/>
<dbReference type="RefSeq" id="XP_041188863.1">
    <property type="nucleotide sequence ID" value="XM_041333313.1"/>
</dbReference>
<organism evidence="2 3">
    <name type="scientific">Suillus subaureus</name>
    <dbReference type="NCBI Taxonomy" id="48587"/>
    <lineage>
        <taxon>Eukaryota</taxon>
        <taxon>Fungi</taxon>
        <taxon>Dikarya</taxon>
        <taxon>Basidiomycota</taxon>
        <taxon>Agaricomycotina</taxon>
        <taxon>Agaricomycetes</taxon>
        <taxon>Agaricomycetidae</taxon>
        <taxon>Boletales</taxon>
        <taxon>Suillineae</taxon>
        <taxon>Suillaceae</taxon>
        <taxon>Suillus</taxon>
    </lineage>
</organism>
<feature type="compositionally biased region" description="Basic and acidic residues" evidence="1">
    <location>
        <begin position="978"/>
        <end position="998"/>
    </location>
</feature>
<name>A0A9P7J8Y8_9AGAM</name>
<feature type="compositionally biased region" description="Basic residues" evidence="1">
    <location>
        <begin position="951"/>
        <end position="960"/>
    </location>
</feature>
<dbReference type="GeneID" id="64627330"/>
<feature type="compositionally biased region" description="Basic residues" evidence="1">
    <location>
        <begin position="1033"/>
        <end position="1046"/>
    </location>
</feature>
<dbReference type="Proteomes" id="UP000807769">
    <property type="component" value="Unassembled WGS sequence"/>
</dbReference>
<feature type="region of interest" description="Disordered" evidence="1">
    <location>
        <begin position="938"/>
        <end position="1173"/>
    </location>
</feature>
<evidence type="ECO:0000313" key="3">
    <source>
        <dbReference type="Proteomes" id="UP000807769"/>
    </source>
</evidence>